<evidence type="ECO:0000313" key="3">
    <source>
        <dbReference type="EMBL" id="SFT56086.1"/>
    </source>
</evidence>
<accession>A0A1I6Z052</accession>
<name>A0A1I6Z052_9BURK</name>
<gene>
    <name evidence="3" type="ORF">SAMN05192563_100264</name>
</gene>
<dbReference type="AlphaFoldDB" id="A0A1I6Z052"/>
<comment type="similarity">
    <text evidence="1">Belongs to the AHA1 family.</text>
</comment>
<reference evidence="3 4" key="1">
    <citation type="submission" date="2016-10" db="EMBL/GenBank/DDBJ databases">
        <authorList>
            <person name="de Groot N.N."/>
        </authorList>
    </citation>
    <scope>NUCLEOTIDE SEQUENCE [LARGE SCALE GENOMIC DNA]</scope>
    <source>
        <strain evidence="3 4">LMG 27731</strain>
    </source>
</reference>
<dbReference type="Gene3D" id="3.30.530.20">
    <property type="match status" value="1"/>
</dbReference>
<dbReference type="OrthoDB" id="793407at2"/>
<dbReference type="InterPro" id="IPR023393">
    <property type="entry name" value="START-like_dom_sf"/>
</dbReference>
<dbReference type="EMBL" id="FPBH01000002">
    <property type="protein sequence ID" value="SFT56086.1"/>
    <property type="molecule type" value="Genomic_DNA"/>
</dbReference>
<sequence>MSSRVQVSLPVAATPKRAFEVFTREIGRWWRPNGLFQFTPQGAGVLSFEQAAAPHTPGEHGRLIETQPDGSVFEIGRVTAWEPGERLAFGWRQASFTDAQHTQVEVRFEAVGDETRVTVEHRGWDTVPQEHVARHHFPERVFLLRHGEWWQVLLASLRTEVQSAAPPG</sequence>
<proteinExistence type="inferred from homology"/>
<dbReference type="Proteomes" id="UP000198844">
    <property type="component" value="Unassembled WGS sequence"/>
</dbReference>
<feature type="domain" description="Activator of Hsp90 ATPase homologue 1/2-like C-terminal" evidence="2">
    <location>
        <begin position="13"/>
        <end position="133"/>
    </location>
</feature>
<dbReference type="Pfam" id="PF08327">
    <property type="entry name" value="AHSA1"/>
    <property type="match status" value="1"/>
</dbReference>
<evidence type="ECO:0000259" key="2">
    <source>
        <dbReference type="Pfam" id="PF08327"/>
    </source>
</evidence>
<evidence type="ECO:0000256" key="1">
    <source>
        <dbReference type="ARBA" id="ARBA00006817"/>
    </source>
</evidence>
<dbReference type="InterPro" id="IPR013538">
    <property type="entry name" value="ASHA1/2-like_C"/>
</dbReference>
<dbReference type="SUPFAM" id="SSF55961">
    <property type="entry name" value="Bet v1-like"/>
    <property type="match status" value="1"/>
</dbReference>
<dbReference type="RefSeq" id="WP_093632838.1">
    <property type="nucleotide sequence ID" value="NZ_FPBH01000002.1"/>
</dbReference>
<organism evidence="3 4">
    <name type="scientific">Paraburkholderia aspalathi</name>
    <dbReference type="NCBI Taxonomy" id="1324617"/>
    <lineage>
        <taxon>Bacteria</taxon>
        <taxon>Pseudomonadati</taxon>
        <taxon>Pseudomonadota</taxon>
        <taxon>Betaproteobacteria</taxon>
        <taxon>Burkholderiales</taxon>
        <taxon>Burkholderiaceae</taxon>
        <taxon>Paraburkholderia</taxon>
    </lineage>
</organism>
<protein>
    <submittedName>
        <fullName evidence="3">Activator of Hsp90 ATPase homolog 1-like protein</fullName>
    </submittedName>
</protein>
<evidence type="ECO:0000313" key="4">
    <source>
        <dbReference type="Proteomes" id="UP000198844"/>
    </source>
</evidence>